<proteinExistence type="predicted"/>
<dbReference type="WBParaSite" id="Pan_g22909.t1">
    <property type="protein sequence ID" value="Pan_g22909.t1"/>
    <property type="gene ID" value="Pan_g22909"/>
</dbReference>
<evidence type="ECO:0000313" key="1">
    <source>
        <dbReference type="Proteomes" id="UP000492821"/>
    </source>
</evidence>
<accession>A0A7E4VP55</accession>
<sequence length="270" mass="31124">MSMMDQQRANLESAIVVGNAVETLSDMNLLRLMNYINSDFIRTFIESQRGLLCHELILFDCLHEAATINTRSEIGDEIVYSLAMQRIDWDTPRAMPNLRRLAIVNRGPFDAYETVQLVNQLGIINRVDELAIAHTFDSMDQLEQIMKRCRPRKFMGGIDIPTGVGIAEVLALFDGLELEDIKCSIQFHTENPYESADNFLNPINAFFQRQPQLNSIWFSFLLIRDGRSFYVIYRTTRETNNPVIEVTGEYTIPLDDIGTWRFATNYHNNQ</sequence>
<reference evidence="2" key="2">
    <citation type="submission" date="2020-10" db="UniProtKB">
        <authorList>
            <consortium name="WormBaseParasite"/>
        </authorList>
    </citation>
    <scope>IDENTIFICATION</scope>
</reference>
<keyword evidence="1" id="KW-1185">Reference proteome</keyword>
<protein>
    <submittedName>
        <fullName evidence="2">Amidohydro-rel domain-containing protein</fullName>
    </submittedName>
</protein>
<reference evidence="1" key="1">
    <citation type="journal article" date="2013" name="Genetics">
        <title>The draft genome and transcriptome of Panagrellus redivivus are shaped by the harsh demands of a free-living lifestyle.</title>
        <authorList>
            <person name="Srinivasan J."/>
            <person name="Dillman A.R."/>
            <person name="Macchietto M.G."/>
            <person name="Heikkinen L."/>
            <person name="Lakso M."/>
            <person name="Fracchia K.M."/>
            <person name="Antoshechkin I."/>
            <person name="Mortazavi A."/>
            <person name="Wong G."/>
            <person name="Sternberg P.W."/>
        </authorList>
    </citation>
    <scope>NUCLEOTIDE SEQUENCE [LARGE SCALE GENOMIC DNA]</scope>
    <source>
        <strain evidence="1">MT8872</strain>
    </source>
</reference>
<evidence type="ECO:0000313" key="2">
    <source>
        <dbReference type="WBParaSite" id="Pan_g22909.t1"/>
    </source>
</evidence>
<organism evidence="1 2">
    <name type="scientific">Panagrellus redivivus</name>
    <name type="common">Microworm</name>
    <dbReference type="NCBI Taxonomy" id="6233"/>
    <lineage>
        <taxon>Eukaryota</taxon>
        <taxon>Metazoa</taxon>
        <taxon>Ecdysozoa</taxon>
        <taxon>Nematoda</taxon>
        <taxon>Chromadorea</taxon>
        <taxon>Rhabditida</taxon>
        <taxon>Tylenchina</taxon>
        <taxon>Panagrolaimomorpha</taxon>
        <taxon>Panagrolaimoidea</taxon>
        <taxon>Panagrolaimidae</taxon>
        <taxon>Panagrellus</taxon>
    </lineage>
</organism>
<name>A0A7E4VP55_PANRE</name>
<dbReference type="AlphaFoldDB" id="A0A7E4VP55"/>
<dbReference type="Proteomes" id="UP000492821">
    <property type="component" value="Unassembled WGS sequence"/>
</dbReference>